<feature type="transmembrane region" description="Helical" evidence="8">
    <location>
        <begin position="311"/>
        <end position="336"/>
    </location>
</feature>
<dbReference type="InterPro" id="IPR011701">
    <property type="entry name" value="MFS"/>
</dbReference>
<dbReference type="GeneID" id="66740631"/>
<organism evidence="9 10">
    <name type="scientific">Piscirickettsia salmonis</name>
    <dbReference type="NCBI Taxonomy" id="1238"/>
    <lineage>
        <taxon>Bacteria</taxon>
        <taxon>Pseudomonadati</taxon>
        <taxon>Pseudomonadota</taxon>
        <taxon>Gammaproteobacteria</taxon>
        <taxon>Thiotrichales</taxon>
        <taxon>Piscirickettsiaceae</taxon>
        <taxon>Piscirickettsia</taxon>
    </lineage>
</organism>
<dbReference type="Gene3D" id="1.20.1720.10">
    <property type="entry name" value="Multidrug resistance protein D"/>
    <property type="match status" value="1"/>
</dbReference>
<dbReference type="GO" id="GO:0005886">
    <property type="term" value="C:plasma membrane"/>
    <property type="evidence" value="ECO:0007669"/>
    <property type="project" value="UniProtKB-SubCell"/>
</dbReference>
<feature type="transmembrane region" description="Helical" evidence="8">
    <location>
        <begin position="252"/>
        <end position="274"/>
    </location>
</feature>
<feature type="transmembrane region" description="Helical" evidence="8">
    <location>
        <begin position="216"/>
        <end position="240"/>
    </location>
</feature>
<dbReference type="GO" id="GO:0042910">
    <property type="term" value="F:xenobiotic transmembrane transporter activity"/>
    <property type="evidence" value="ECO:0007669"/>
    <property type="project" value="InterPro"/>
</dbReference>
<keyword evidence="10" id="KW-1185">Reference proteome</keyword>
<keyword evidence="6 8" id="KW-1133">Transmembrane helix</keyword>
<feature type="transmembrane region" description="Helical" evidence="8">
    <location>
        <begin position="371"/>
        <end position="392"/>
    </location>
</feature>
<dbReference type="PANTHER" id="PTHR23502">
    <property type="entry name" value="MAJOR FACILITATOR SUPERFAMILY"/>
    <property type="match status" value="1"/>
</dbReference>
<proteinExistence type="inferred from homology"/>
<comment type="subcellular location">
    <subcellularLocation>
        <location evidence="8">Cell inner membrane</location>
        <topology evidence="8">Multi-pass membrane protein</topology>
    </subcellularLocation>
    <subcellularLocation>
        <location evidence="1">Cell membrane</location>
        <topology evidence="1">Multi-pass membrane protein</topology>
    </subcellularLocation>
</comment>
<feature type="transmembrane region" description="Helical" evidence="8">
    <location>
        <begin position="136"/>
        <end position="154"/>
    </location>
</feature>
<feature type="transmembrane region" description="Helical" evidence="8">
    <location>
        <begin position="103"/>
        <end position="124"/>
    </location>
</feature>
<name>A0A9Q5YJX4_PISSA</name>
<feature type="transmembrane region" description="Helical" evidence="8">
    <location>
        <begin position="166"/>
        <end position="186"/>
    </location>
</feature>
<comment type="similarity">
    <text evidence="2 8">Belongs to the major facilitator superfamily. Bcr/CmlA family.</text>
</comment>
<dbReference type="EMBL" id="CP038908">
    <property type="protein sequence ID" value="QGO05556.1"/>
    <property type="molecule type" value="Genomic_DNA"/>
</dbReference>
<dbReference type="PROSITE" id="PS50850">
    <property type="entry name" value="MFS"/>
    <property type="match status" value="1"/>
</dbReference>
<feature type="transmembrane region" description="Helical" evidence="8">
    <location>
        <begin position="281"/>
        <end position="305"/>
    </location>
</feature>
<accession>A0A9Q5YJX4</accession>
<evidence type="ECO:0000256" key="1">
    <source>
        <dbReference type="ARBA" id="ARBA00004651"/>
    </source>
</evidence>
<dbReference type="InterPro" id="IPR004812">
    <property type="entry name" value="Efflux_drug-R_Bcr/CmlA"/>
</dbReference>
<dbReference type="PANTHER" id="PTHR23502:SF132">
    <property type="entry name" value="POLYAMINE TRANSPORTER 2-RELATED"/>
    <property type="match status" value="1"/>
</dbReference>
<sequence>MTNKSNNPTALILFFILLIVPIGQVTIDIYLPSLPYISQELAISTSITQWSLTIYLLSSGLSQFFYGPISDSLGRKPILCCGLIIFFIGSLVCAQAQGELSLLAGRLLQGLGIGAGAVISNAMVGDHFHGIRLAKVTSLSSFAYGISPIIAPFIGGLIQTHLGWRFNFYFLLIITAASLLLAIALLPETLNKQNKQHLNIKTLKQNYLSILTQKIFWGYVLCMTLSFAISISFNVIGPFLLQQTLHFSPAEFGTIALSIGAAYLLGTLSSGRLLHFFSSQALIAVGNSLMLISGISGLTCGLILGTSTWGLLIPLYLSLYASGLIFPNCMAGALALTRNIGTISALLGLIITAGVALISFLIAFLPVYSQLPLSCLMVALPLCQIIFYYFWIRPNPAK</sequence>
<feature type="transmembrane region" description="Helical" evidence="8">
    <location>
        <begin position="9"/>
        <end position="27"/>
    </location>
</feature>
<dbReference type="AlphaFoldDB" id="A0A9Q5YJX4"/>
<feature type="transmembrane region" description="Helical" evidence="8">
    <location>
        <begin position="78"/>
        <end position="97"/>
    </location>
</feature>
<dbReference type="InterPro" id="IPR036259">
    <property type="entry name" value="MFS_trans_sf"/>
</dbReference>
<protein>
    <recommendedName>
        <fullName evidence="8">Bcr/CflA family efflux transporter</fullName>
    </recommendedName>
</protein>
<evidence type="ECO:0000256" key="2">
    <source>
        <dbReference type="ARBA" id="ARBA00006236"/>
    </source>
</evidence>
<evidence type="ECO:0000256" key="4">
    <source>
        <dbReference type="ARBA" id="ARBA00022475"/>
    </source>
</evidence>
<dbReference type="Pfam" id="PF07690">
    <property type="entry name" value="MFS_1"/>
    <property type="match status" value="1"/>
</dbReference>
<evidence type="ECO:0000256" key="7">
    <source>
        <dbReference type="ARBA" id="ARBA00023136"/>
    </source>
</evidence>
<evidence type="ECO:0000256" key="6">
    <source>
        <dbReference type="ARBA" id="ARBA00022989"/>
    </source>
</evidence>
<reference evidence="9 10" key="1">
    <citation type="submission" date="2019-04" db="EMBL/GenBank/DDBJ databases">
        <title>Complete genome sequencing of Piscirickettsia salmonis strain Psal-009.</title>
        <authorList>
            <person name="Schober I."/>
            <person name="Bunk B."/>
            <person name="Sproer C."/>
            <person name="Carril G.P."/>
            <person name="Riedel T."/>
            <person name="Flores-Herrera P.A."/>
            <person name="Nourdin-Galindo G."/>
            <person name="Marshall S.H."/>
            <person name="Overmann J."/>
        </authorList>
    </citation>
    <scope>NUCLEOTIDE SEQUENCE [LARGE SCALE GENOMIC DNA]</scope>
    <source>
        <strain evidence="9 10">Psal-009</strain>
    </source>
</reference>
<feature type="transmembrane region" description="Helical" evidence="8">
    <location>
        <begin position="47"/>
        <end position="66"/>
    </location>
</feature>
<keyword evidence="7 8" id="KW-0472">Membrane</keyword>
<dbReference type="InterPro" id="IPR020846">
    <property type="entry name" value="MFS_dom"/>
</dbReference>
<evidence type="ECO:0000256" key="3">
    <source>
        <dbReference type="ARBA" id="ARBA00022448"/>
    </source>
</evidence>
<keyword evidence="5 8" id="KW-0812">Transmembrane</keyword>
<evidence type="ECO:0000313" key="10">
    <source>
        <dbReference type="Proteomes" id="UP000422232"/>
    </source>
</evidence>
<dbReference type="CDD" id="cd17320">
    <property type="entry name" value="MFS_MdfA_MDR_like"/>
    <property type="match status" value="1"/>
</dbReference>
<dbReference type="Proteomes" id="UP000422232">
    <property type="component" value="Chromosome"/>
</dbReference>
<dbReference type="RefSeq" id="WP_016211172.1">
    <property type="nucleotide sequence ID" value="NZ_CP012413.1"/>
</dbReference>
<gene>
    <name evidence="9" type="primary">bcr_2</name>
    <name evidence="9" type="ORF">Psal009_01447</name>
</gene>
<evidence type="ECO:0000256" key="8">
    <source>
        <dbReference type="RuleBase" id="RU365088"/>
    </source>
</evidence>
<keyword evidence="4" id="KW-1003">Cell membrane</keyword>
<dbReference type="SUPFAM" id="SSF103473">
    <property type="entry name" value="MFS general substrate transporter"/>
    <property type="match status" value="1"/>
</dbReference>
<dbReference type="GO" id="GO:1990961">
    <property type="term" value="P:xenobiotic detoxification by transmembrane export across the plasma membrane"/>
    <property type="evidence" value="ECO:0007669"/>
    <property type="project" value="InterPro"/>
</dbReference>
<evidence type="ECO:0000256" key="5">
    <source>
        <dbReference type="ARBA" id="ARBA00022692"/>
    </source>
</evidence>
<evidence type="ECO:0000313" key="9">
    <source>
        <dbReference type="EMBL" id="QGO05556.1"/>
    </source>
</evidence>
<keyword evidence="3 8" id="KW-0813">Transport</keyword>
<keyword evidence="8" id="KW-0997">Cell inner membrane</keyword>
<feature type="transmembrane region" description="Helical" evidence="8">
    <location>
        <begin position="343"/>
        <end position="365"/>
    </location>
</feature>
<dbReference type="NCBIfam" id="TIGR00710">
    <property type="entry name" value="efflux_Bcr_CflA"/>
    <property type="match status" value="1"/>
</dbReference>